<dbReference type="EMBL" id="BSVB01000001">
    <property type="protein sequence ID" value="GMA95326.1"/>
    <property type="molecule type" value="Genomic_DNA"/>
</dbReference>
<evidence type="ECO:0000259" key="1">
    <source>
        <dbReference type="Pfam" id="PF13349"/>
    </source>
</evidence>
<evidence type="ECO:0000313" key="2">
    <source>
        <dbReference type="EMBL" id="GMA95326.1"/>
    </source>
</evidence>
<name>A0ABQ6K6G2_9MICO</name>
<protein>
    <recommendedName>
        <fullName evidence="1">DUF4097 domain-containing protein</fullName>
    </recommendedName>
</protein>
<proteinExistence type="predicted"/>
<gene>
    <name evidence="2" type="ORF">GCM10025881_21500</name>
</gene>
<dbReference type="InterPro" id="IPR025164">
    <property type="entry name" value="Toastrack_DUF4097"/>
</dbReference>
<evidence type="ECO:0000313" key="3">
    <source>
        <dbReference type="Proteomes" id="UP001157034"/>
    </source>
</evidence>
<feature type="domain" description="DUF4097" evidence="1">
    <location>
        <begin position="33"/>
        <end position="260"/>
    </location>
</feature>
<dbReference type="Proteomes" id="UP001157034">
    <property type="component" value="Unassembled WGS sequence"/>
</dbReference>
<dbReference type="RefSeq" id="WP_284254101.1">
    <property type="nucleotide sequence ID" value="NZ_BAAAQO010000002.1"/>
</dbReference>
<dbReference type="Pfam" id="PF13349">
    <property type="entry name" value="DUF4097"/>
    <property type="match status" value="1"/>
</dbReference>
<reference evidence="3" key="1">
    <citation type="journal article" date="2019" name="Int. J. Syst. Evol. Microbiol.">
        <title>The Global Catalogue of Microorganisms (GCM) 10K type strain sequencing project: providing services to taxonomists for standard genome sequencing and annotation.</title>
        <authorList>
            <consortium name="The Broad Institute Genomics Platform"/>
            <consortium name="The Broad Institute Genome Sequencing Center for Infectious Disease"/>
            <person name="Wu L."/>
            <person name="Ma J."/>
        </authorList>
    </citation>
    <scope>NUCLEOTIDE SEQUENCE [LARGE SCALE GENOMIC DNA]</scope>
    <source>
        <strain evidence="3">NBRC 108894</strain>
    </source>
</reference>
<keyword evidence="3" id="KW-1185">Reference proteome</keyword>
<comment type="caution">
    <text evidence="2">The sequence shown here is derived from an EMBL/GenBank/DDBJ whole genome shotgun (WGS) entry which is preliminary data.</text>
</comment>
<organism evidence="2 3">
    <name type="scientific">Pseudolysinimonas kribbensis</name>
    <dbReference type="NCBI Taxonomy" id="433641"/>
    <lineage>
        <taxon>Bacteria</taxon>
        <taxon>Bacillati</taxon>
        <taxon>Actinomycetota</taxon>
        <taxon>Actinomycetes</taxon>
        <taxon>Micrococcales</taxon>
        <taxon>Microbacteriaceae</taxon>
        <taxon>Pseudolysinimonas</taxon>
    </lineage>
</organism>
<accession>A0ABQ6K6G2</accession>
<sequence length="270" mass="28678">MAQDKWLLEGPKTIDVEGIRRLKVGLIRGQVDIIGHDEPGTRVEVHSVSGRDLKVAVTGDTLEIDHPQIRWDNWIEAFKSFRGTASADVSIMVPREVALRLGVVSATALVSGLHEDASISTVSGDVTADGVNGDLQVNAVSGEIAVRNHYGKVAVHTVSGDVTVAGEVLGFTCDGVSGEVMLDLTGTPDEVKVNTVSGDTTLRLDADVPAAYTISTVSGRLQLDATQITGVRGRWTGKFGELDRRWLDFRVNSVSGNVSVLHAVRATASA</sequence>